<dbReference type="OrthoDB" id="9155846at2"/>
<gene>
    <name evidence="1" type="ORF">GBM95_01630</name>
</gene>
<evidence type="ECO:0000313" key="1">
    <source>
        <dbReference type="EMBL" id="KAB7662802.1"/>
    </source>
</evidence>
<name>A0A6I1EQ20_9BURK</name>
<comment type="caution">
    <text evidence="1">The sequence shown here is derived from an EMBL/GenBank/DDBJ whole genome shotgun (WGS) entry which is preliminary data.</text>
</comment>
<protein>
    <submittedName>
        <fullName evidence="1">Chaperone NapD</fullName>
    </submittedName>
</protein>
<dbReference type="InterPro" id="IPR005623">
    <property type="entry name" value="Chaperone_NapD_NO3_reduct"/>
</dbReference>
<dbReference type="EMBL" id="WEHX01000004">
    <property type="protein sequence ID" value="KAB7662802.1"/>
    <property type="molecule type" value="Genomic_DNA"/>
</dbReference>
<dbReference type="Proteomes" id="UP000430564">
    <property type="component" value="Unassembled WGS sequence"/>
</dbReference>
<accession>A0A6I1EQ20</accession>
<reference evidence="1 2" key="1">
    <citation type="submission" date="2019-10" db="EMBL/GenBank/DDBJ databases">
        <title>Genome diversity of Sutterella seckii.</title>
        <authorList>
            <person name="Chaplin A.V."/>
            <person name="Sokolova S.R."/>
            <person name="Mosin K.A."/>
            <person name="Ivanova E.L."/>
            <person name="Kochetkova T.O."/>
            <person name="Goltsov A.Y."/>
            <person name="Trofimov D.Y."/>
            <person name="Efimov B.A."/>
        </authorList>
    </citation>
    <scope>NUCLEOTIDE SEQUENCE [LARGE SCALE GENOMIC DNA]</scope>
    <source>
        <strain evidence="1 2">ASD393</strain>
    </source>
</reference>
<dbReference type="Gene3D" id="3.30.70.920">
    <property type="match status" value="1"/>
</dbReference>
<evidence type="ECO:0000313" key="2">
    <source>
        <dbReference type="Proteomes" id="UP000430564"/>
    </source>
</evidence>
<dbReference type="Pfam" id="PF03927">
    <property type="entry name" value="NapD"/>
    <property type="match status" value="1"/>
</dbReference>
<dbReference type="AlphaFoldDB" id="A0A6I1EQ20"/>
<sequence length="78" mass="8570">MNYSAILVIARPGRLEAAVEAASRIEGVEPHQTDPATNRFICTIEAATTDDEVRLFRTVSELADVFDVSLIEHRPDAS</sequence>
<organism evidence="1 2">
    <name type="scientific">Sutterella seckii</name>
    <dbReference type="NCBI Taxonomy" id="1944635"/>
    <lineage>
        <taxon>Bacteria</taxon>
        <taxon>Pseudomonadati</taxon>
        <taxon>Pseudomonadota</taxon>
        <taxon>Betaproteobacteria</taxon>
        <taxon>Burkholderiales</taxon>
        <taxon>Sutterellaceae</taxon>
        <taxon>Sutterella</taxon>
    </lineage>
</organism>
<dbReference type="RefSeq" id="WP_152157500.1">
    <property type="nucleotide sequence ID" value="NZ_WEHX01000004.1"/>
</dbReference>
<proteinExistence type="predicted"/>